<dbReference type="PANTHER" id="PTHR44170">
    <property type="entry name" value="PROTEIN SIDEKICK"/>
    <property type="match status" value="1"/>
</dbReference>
<dbReference type="InterPro" id="IPR013098">
    <property type="entry name" value="Ig_I-set"/>
</dbReference>
<organism evidence="7">
    <name type="scientific">Thelazia callipaeda</name>
    <name type="common">Oriental eyeworm</name>
    <name type="synonym">Parasitic nematode</name>
    <dbReference type="NCBI Taxonomy" id="103827"/>
    <lineage>
        <taxon>Eukaryota</taxon>
        <taxon>Metazoa</taxon>
        <taxon>Ecdysozoa</taxon>
        <taxon>Nematoda</taxon>
        <taxon>Chromadorea</taxon>
        <taxon>Rhabditida</taxon>
        <taxon>Spirurina</taxon>
        <taxon>Spiruromorpha</taxon>
        <taxon>Thelazioidea</taxon>
        <taxon>Thelaziidae</taxon>
        <taxon>Thelazia</taxon>
    </lineage>
</organism>
<dbReference type="PROSITE" id="PS50835">
    <property type="entry name" value="IG_LIKE"/>
    <property type="match status" value="4"/>
</dbReference>
<dbReference type="Proteomes" id="UP000276776">
    <property type="component" value="Unassembled WGS sequence"/>
</dbReference>
<dbReference type="GO" id="GO:0007411">
    <property type="term" value="P:axon guidance"/>
    <property type="evidence" value="ECO:0007669"/>
    <property type="project" value="TreeGrafter"/>
</dbReference>
<evidence type="ECO:0000259" key="3">
    <source>
        <dbReference type="PROSITE" id="PS50835"/>
    </source>
</evidence>
<evidence type="ECO:0000256" key="1">
    <source>
        <dbReference type="ARBA" id="ARBA00022737"/>
    </source>
</evidence>
<dbReference type="SUPFAM" id="SSF49265">
    <property type="entry name" value="Fibronectin type III"/>
    <property type="match status" value="2"/>
</dbReference>
<dbReference type="InterPro" id="IPR003599">
    <property type="entry name" value="Ig_sub"/>
</dbReference>
<dbReference type="GO" id="GO:0005886">
    <property type="term" value="C:plasma membrane"/>
    <property type="evidence" value="ECO:0007669"/>
    <property type="project" value="TreeGrafter"/>
</dbReference>
<dbReference type="SUPFAM" id="SSF48726">
    <property type="entry name" value="Immunoglobulin"/>
    <property type="match status" value="4"/>
</dbReference>
<evidence type="ECO:0000313" key="7">
    <source>
        <dbReference type="WBParaSite" id="TCLT_0000683701-mRNA-1"/>
    </source>
</evidence>
<dbReference type="OMA" id="AGYFFCT"/>
<dbReference type="InterPro" id="IPR013783">
    <property type="entry name" value="Ig-like_fold"/>
</dbReference>
<dbReference type="InterPro" id="IPR003961">
    <property type="entry name" value="FN3_dom"/>
</dbReference>
<feature type="domain" description="Ig-like" evidence="3">
    <location>
        <begin position="164"/>
        <end position="256"/>
    </location>
</feature>
<gene>
    <name evidence="5" type="ORF">TCLT_LOCUS6826</name>
</gene>
<feature type="domain" description="Ig-like" evidence="3">
    <location>
        <begin position="282"/>
        <end position="362"/>
    </location>
</feature>
<dbReference type="STRING" id="103827.A0A0N5D1U6"/>
<evidence type="ECO:0000259" key="4">
    <source>
        <dbReference type="PROSITE" id="PS50853"/>
    </source>
</evidence>
<dbReference type="InterPro" id="IPR003598">
    <property type="entry name" value="Ig_sub2"/>
</dbReference>
<dbReference type="Gene3D" id="2.60.40.10">
    <property type="entry name" value="Immunoglobulins"/>
    <property type="match status" value="5"/>
</dbReference>
<evidence type="ECO:0000313" key="6">
    <source>
        <dbReference type="Proteomes" id="UP000276776"/>
    </source>
</evidence>
<keyword evidence="6" id="KW-1185">Reference proteome</keyword>
<dbReference type="CDD" id="cd00063">
    <property type="entry name" value="FN3"/>
    <property type="match status" value="1"/>
</dbReference>
<dbReference type="OrthoDB" id="5982258at2759"/>
<keyword evidence="2" id="KW-1015">Disulfide bond</keyword>
<name>A0A0N5D1U6_THECL</name>
<dbReference type="PANTHER" id="PTHR44170:SF6">
    <property type="entry name" value="CONTACTIN"/>
    <property type="match status" value="1"/>
</dbReference>
<dbReference type="GO" id="GO:0098609">
    <property type="term" value="P:cell-cell adhesion"/>
    <property type="evidence" value="ECO:0007669"/>
    <property type="project" value="TreeGrafter"/>
</dbReference>
<dbReference type="Pfam" id="PF13927">
    <property type="entry name" value="Ig_3"/>
    <property type="match status" value="2"/>
</dbReference>
<feature type="domain" description="Ig-like" evidence="3">
    <location>
        <begin position="70"/>
        <end position="162"/>
    </location>
</feature>
<dbReference type="Pfam" id="PF07679">
    <property type="entry name" value="I-set"/>
    <property type="match status" value="1"/>
</dbReference>
<accession>A0A0N5D1U6</accession>
<feature type="domain" description="Ig-like" evidence="3">
    <location>
        <begin position="375"/>
        <end position="469"/>
    </location>
</feature>
<evidence type="ECO:0000313" key="5">
    <source>
        <dbReference type="EMBL" id="VDN04222.1"/>
    </source>
</evidence>
<dbReference type="InterPro" id="IPR007110">
    <property type="entry name" value="Ig-like_dom"/>
</dbReference>
<dbReference type="WBParaSite" id="TCLT_0000683701-mRNA-1">
    <property type="protein sequence ID" value="TCLT_0000683701-mRNA-1"/>
    <property type="gene ID" value="TCLT_0000683701"/>
</dbReference>
<keyword evidence="1" id="KW-0677">Repeat</keyword>
<dbReference type="AlphaFoldDB" id="A0A0N5D1U6"/>
<dbReference type="InterPro" id="IPR036116">
    <property type="entry name" value="FN3_sf"/>
</dbReference>
<dbReference type="SMART" id="SM00408">
    <property type="entry name" value="IGc2"/>
    <property type="match status" value="3"/>
</dbReference>
<proteinExistence type="predicted"/>
<dbReference type="SMART" id="SM00060">
    <property type="entry name" value="FN3"/>
    <property type="match status" value="2"/>
</dbReference>
<sequence length="916" mass="104050">MERKLFYTSKYVKIKNYENLVANLSSLLHASFFSENISAMQSKYPFVCSLDSLTRQKLLHQESFLPAGSPRIVIHPNKEHYFFPEGVNFYLSLSCTAIGNPFPKIRWFKGGVEEVQLSSNQSPYLLSGGSLLISANFDTVYDSYHCTAENNLGIVRSTVAIVRPAFISAFHDKRLDVHSINYLNSGARIECQAPPHYPRTYAYSWVFNGTEDQVITQSERIFISRDGTLYFSYNIKEDETSYACSIMLTSINKTITGPFFNLRLSKYISMVEFPPHIDTFQPQIFPEMPEVGESVFLECFAYARPSPTYRWSRIDGKPLSRKAALMNNGNILRIDELDIDDEGAYRCTAINKLGSNSAAHLFCCNHFKLKFAVKPEILTPLYDQIMPINVTVLFDCFLANRPQSLLSTIEWFRDASPLNALLLSKEERARIIIQFNKLTILSTRFEDSAIYQCIVSNEIGSTSSSARLTIVEFKPHFDITSMPKKLSYIAGMPLVIPCIYQSSPSGFPAWFRPGGEPIHNFGRVRQQPGIFFHKLIFDYLKSKKPNVTVLPKIKFFSSHTGNLSISCEVETLCKNTDDCREAQFDWALNDQPLRSLPLHKQITSILPSILGAQRLGRFACTSLYGGGASDLQFRPLPLSPTNIHVINITANSVKLSWNQPNLINAGQWHKQFRVKAYDGKEFGYPSRSTSWLKTLGSEPLEPINHIWWKKVNSHQVLLQWDPGELNNRSGPNLRYLIIWYYCSKNDTKYSATIHNENYILQLSDSVECEALKITILPINDIGVGHVSYTRISLQITCINDLKIGISQSFIGNNTYWLFSGLSPKITYTCNISAFDHYGHFGLSKETIVVTKFAAPLRSPNISAHRIYQIIFLLISETAEKPIILWINESDLHNKNAPSAEVKGLKLMHQYTFRVCI</sequence>
<dbReference type="GO" id="GO:0030424">
    <property type="term" value="C:axon"/>
    <property type="evidence" value="ECO:0007669"/>
    <property type="project" value="TreeGrafter"/>
</dbReference>
<dbReference type="EMBL" id="UYYF01004448">
    <property type="protein sequence ID" value="VDN04222.1"/>
    <property type="molecule type" value="Genomic_DNA"/>
</dbReference>
<dbReference type="InterPro" id="IPR036179">
    <property type="entry name" value="Ig-like_dom_sf"/>
</dbReference>
<reference evidence="7" key="1">
    <citation type="submission" date="2016-04" db="UniProtKB">
        <authorList>
            <consortium name="WormBaseParasite"/>
        </authorList>
    </citation>
    <scope>IDENTIFICATION</scope>
</reference>
<evidence type="ECO:0000256" key="2">
    <source>
        <dbReference type="ARBA" id="ARBA00023157"/>
    </source>
</evidence>
<reference evidence="5 6" key="2">
    <citation type="submission" date="2018-11" db="EMBL/GenBank/DDBJ databases">
        <authorList>
            <consortium name="Pathogen Informatics"/>
        </authorList>
    </citation>
    <scope>NUCLEOTIDE SEQUENCE [LARGE SCALE GENOMIC DNA]</scope>
</reference>
<feature type="domain" description="Fibronectin type-III" evidence="4">
    <location>
        <begin position="702"/>
        <end position="799"/>
    </location>
</feature>
<protein>
    <submittedName>
        <fullName evidence="7">Ig-like domain-containing protein</fullName>
    </submittedName>
</protein>
<dbReference type="SMART" id="SM00409">
    <property type="entry name" value="IG"/>
    <property type="match status" value="2"/>
</dbReference>
<dbReference type="PROSITE" id="PS50853">
    <property type="entry name" value="FN3"/>
    <property type="match status" value="1"/>
</dbReference>